<organism evidence="2 3">
    <name type="scientific">Aeoliella mucimassa</name>
    <dbReference type="NCBI Taxonomy" id="2527972"/>
    <lineage>
        <taxon>Bacteria</taxon>
        <taxon>Pseudomonadati</taxon>
        <taxon>Planctomycetota</taxon>
        <taxon>Planctomycetia</taxon>
        <taxon>Pirellulales</taxon>
        <taxon>Lacipirellulaceae</taxon>
        <taxon>Aeoliella</taxon>
    </lineage>
</organism>
<dbReference type="AlphaFoldDB" id="A0A518API3"/>
<dbReference type="PROSITE" id="PS00018">
    <property type="entry name" value="EF_HAND_1"/>
    <property type="match status" value="1"/>
</dbReference>
<dbReference type="KEGG" id="amuc:Pan181_28490"/>
<evidence type="ECO:0000313" key="2">
    <source>
        <dbReference type="EMBL" id="QDU56639.1"/>
    </source>
</evidence>
<evidence type="ECO:0000256" key="1">
    <source>
        <dbReference type="SAM" id="SignalP"/>
    </source>
</evidence>
<keyword evidence="1" id="KW-0732">Signal</keyword>
<reference evidence="2 3" key="1">
    <citation type="submission" date="2019-02" db="EMBL/GenBank/DDBJ databases">
        <title>Deep-cultivation of Planctomycetes and their phenomic and genomic characterization uncovers novel biology.</title>
        <authorList>
            <person name="Wiegand S."/>
            <person name="Jogler M."/>
            <person name="Boedeker C."/>
            <person name="Pinto D."/>
            <person name="Vollmers J."/>
            <person name="Rivas-Marin E."/>
            <person name="Kohn T."/>
            <person name="Peeters S.H."/>
            <person name="Heuer A."/>
            <person name="Rast P."/>
            <person name="Oberbeckmann S."/>
            <person name="Bunk B."/>
            <person name="Jeske O."/>
            <person name="Meyerdierks A."/>
            <person name="Storesund J.E."/>
            <person name="Kallscheuer N."/>
            <person name="Luecker S."/>
            <person name="Lage O.M."/>
            <person name="Pohl T."/>
            <person name="Merkel B.J."/>
            <person name="Hornburger P."/>
            <person name="Mueller R.-W."/>
            <person name="Bruemmer F."/>
            <person name="Labrenz M."/>
            <person name="Spormann A.M."/>
            <person name="Op den Camp H."/>
            <person name="Overmann J."/>
            <person name="Amann R."/>
            <person name="Jetten M.S.M."/>
            <person name="Mascher T."/>
            <person name="Medema M.H."/>
            <person name="Devos D.P."/>
            <person name="Kaster A.-K."/>
            <person name="Ovreas L."/>
            <person name="Rohde M."/>
            <person name="Galperin M.Y."/>
            <person name="Jogler C."/>
        </authorList>
    </citation>
    <scope>NUCLEOTIDE SEQUENCE [LARGE SCALE GENOMIC DNA]</scope>
    <source>
        <strain evidence="2 3">Pan181</strain>
    </source>
</reference>
<accession>A0A518API3</accession>
<gene>
    <name evidence="2" type="ORF">Pan181_28490</name>
</gene>
<name>A0A518API3_9BACT</name>
<feature type="chain" id="PRO_5022145992" description="PEP-CTERM protein-sorting domain-containing protein" evidence="1">
    <location>
        <begin position="29"/>
        <end position="626"/>
    </location>
</feature>
<dbReference type="InterPro" id="IPR018247">
    <property type="entry name" value="EF_Hand_1_Ca_BS"/>
</dbReference>
<evidence type="ECO:0008006" key="4">
    <source>
        <dbReference type="Google" id="ProtNLM"/>
    </source>
</evidence>
<sequence length="626" mass="64859" precursor="true">MLTTIPIRPRALVLGALLLALQQVSSFAQTPIYWIGPDNGSYNQDSNWDLGVPGFLPGDIAVIGSETQLTGIATLNSTPYSPGGLILGDVADSAGTLNMQGGSLDVQAQSGTTGRIDVGLAGSGTLNVSGGTLTSVELIGHIGSTVNLSGGNITATRIAHLNGTTTLTSTAVTISAGTLVLGQYSNYSPSVTASGVPLMQVTGGAALGGQITMNFNAGQSASVGDTWDLFEADFIESNINTIQATGIDELPAWQTFRLKTVDTGSGRQRGQVELAETLRLRVNPENGELSIISGTAGGVSINGYQITSNAEWLDPSAGAWTPLPTASGWNQANVSSSQLAQLKSSAGGLTVSQSAEVSLGTPYQGEINSLPFGTRPGNDLTFTYNTTDGETLQGIVELESDFYNNLVLTIDPDDGMAELRNDSRYTVPFDSYQLTSVAGALNAAGWDELGSAWQVANQTLVDAGTQLAEVNPDSRRVLGPGQRLLLGTIFPDVATIDPTADLALLVANSDRDAAIRVANAVIRVGDVEPLIDQPGDFNGDGIVNLGDYTLWRDNLGTANEDVINNAGNGNNVVDAGDYEIWKSNFGATAGAVQGVIGNSVVPEPQAMALLALASLALTVIGRTKRG</sequence>
<dbReference type="EMBL" id="CP036278">
    <property type="protein sequence ID" value="QDU56639.1"/>
    <property type="molecule type" value="Genomic_DNA"/>
</dbReference>
<proteinExistence type="predicted"/>
<keyword evidence="3" id="KW-1185">Reference proteome</keyword>
<evidence type="ECO:0000313" key="3">
    <source>
        <dbReference type="Proteomes" id="UP000315750"/>
    </source>
</evidence>
<dbReference type="InterPro" id="IPR036439">
    <property type="entry name" value="Dockerin_dom_sf"/>
</dbReference>
<feature type="signal peptide" evidence="1">
    <location>
        <begin position="1"/>
        <end position="28"/>
    </location>
</feature>
<dbReference type="GO" id="GO:0000272">
    <property type="term" value="P:polysaccharide catabolic process"/>
    <property type="evidence" value="ECO:0007669"/>
    <property type="project" value="InterPro"/>
</dbReference>
<dbReference type="Gene3D" id="1.10.1330.10">
    <property type="entry name" value="Dockerin domain"/>
    <property type="match status" value="1"/>
</dbReference>
<protein>
    <recommendedName>
        <fullName evidence="4">PEP-CTERM protein-sorting domain-containing protein</fullName>
    </recommendedName>
</protein>
<dbReference type="Proteomes" id="UP000315750">
    <property type="component" value="Chromosome"/>
</dbReference>